<gene>
    <name evidence="1" type="ORF">CFBP1159_04270</name>
    <name evidence="2" type="ORF">XAC301_06010</name>
</gene>
<proteinExistence type="predicted"/>
<dbReference type="EMBL" id="HG992341">
    <property type="protein sequence ID" value="CAE6700739.1"/>
    <property type="molecule type" value="Genomic_DNA"/>
</dbReference>
<evidence type="ECO:0000313" key="2">
    <source>
        <dbReference type="EMBL" id="CAE6707749.1"/>
    </source>
</evidence>
<accession>A0A8D6UMP0</accession>
<evidence type="ECO:0000313" key="4">
    <source>
        <dbReference type="Proteomes" id="UP000835287"/>
    </source>
</evidence>
<dbReference type="Proteomes" id="UP000835287">
    <property type="component" value="Chromosome"/>
</dbReference>
<dbReference type="AlphaFoldDB" id="A0A8D6UMP0"/>
<dbReference type="EMBL" id="HG992338">
    <property type="protein sequence ID" value="CAE6707764.1"/>
    <property type="molecule type" value="Genomic_DNA"/>
</dbReference>
<keyword evidence="4" id="KW-1185">Reference proteome</keyword>
<organism evidence="1">
    <name type="scientific">Xanthomonas arboricola pv. corylina</name>
    <dbReference type="NCBI Taxonomy" id="487821"/>
    <lineage>
        <taxon>Bacteria</taxon>
        <taxon>Pseudomonadati</taxon>
        <taxon>Pseudomonadota</taxon>
        <taxon>Gammaproteobacteria</taxon>
        <taxon>Lysobacterales</taxon>
        <taxon>Lysobacteraceae</taxon>
        <taxon>Xanthomonas</taxon>
    </lineage>
</organism>
<dbReference type="EMBL" id="HG992341">
    <property type="protein sequence ID" value="CAE6700761.1"/>
    <property type="molecule type" value="Genomic_DNA"/>
</dbReference>
<name>A0A8D6UMP0_9XANT</name>
<evidence type="ECO:0000313" key="3">
    <source>
        <dbReference type="Proteomes" id="UP000835243"/>
    </source>
</evidence>
<evidence type="ECO:0000313" key="1">
    <source>
        <dbReference type="EMBL" id="CAE6700761.1"/>
    </source>
</evidence>
<protein>
    <submittedName>
        <fullName evidence="1">Uncharacterized protein</fullName>
    </submittedName>
</protein>
<reference evidence="3 4" key="1">
    <citation type="submission" date="2021-02" db="EMBL/GenBank/DDBJ databases">
        <authorList>
            <person name="Pothier F. J."/>
        </authorList>
    </citation>
    <scope>NUCLEOTIDE SEQUENCE</scope>
    <source>
        <strain evidence="2 4">301</strain>
        <strain evidence="1 3">CFBP 1159</strain>
    </source>
</reference>
<sequence>MASIHALKRRFQALLRPMAGALSRGGITADRAFAAAVSLLVAAAASAVAGHVRVTRLGERLAAAPSTGMATMPQCGQRVTGL</sequence>
<dbReference type="Proteomes" id="UP000835243">
    <property type="component" value="Chromosome"/>
</dbReference>
<dbReference type="EMBL" id="HG992338">
    <property type="protein sequence ID" value="CAE6707749.1"/>
    <property type="molecule type" value="Genomic_DNA"/>
</dbReference>